<dbReference type="NCBIfam" id="TIGR03347">
    <property type="entry name" value="VI_chp_1"/>
    <property type="match status" value="1"/>
</dbReference>
<dbReference type="AlphaFoldDB" id="A0A940MU80"/>
<evidence type="ECO:0000313" key="2">
    <source>
        <dbReference type="EMBL" id="MBP0491783.1"/>
    </source>
</evidence>
<evidence type="ECO:0000313" key="3">
    <source>
        <dbReference type="Proteomes" id="UP000677537"/>
    </source>
</evidence>
<comment type="caution">
    <text evidence="2">The sequence shown here is derived from an EMBL/GenBank/DDBJ whole genome shotgun (WGS) entry which is preliminary data.</text>
</comment>
<reference evidence="2" key="1">
    <citation type="submission" date="2021-03" db="EMBL/GenBank/DDBJ databases">
        <authorList>
            <person name="So Y."/>
        </authorList>
    </citation>
    <scope>NUCLEOTIDE SEQUENCE</scope>
    <source>
        <strain evidence="2">SG15</strain>
    </source>
</reference>
<dbReference type="PANTHER" id="PTHR35564">
    <property type="match status" value="1"/>
</dbReference>
<keyword evidence="3" id="KW-1185">Reference proteome</keyword>
<dbReference type="RefSeq" id="WP_209370641.1">
    <property type="nucleotide sequence ID" value="NZ_JAGIZA010000002.1"/>
</dbReference>
<evidence type="ECO:0000256" key="1">
    <source>
        <dbReference type="SAM" id="MobiDB-lite"/>
    </source>
</evidence>
<feature type="region of interest" description="Disordered" evidence="1">
    <location>
        <begin position="133"/>
        <end position="170"/>
    </location>
</feature>
<sequence length="377" mass="40562">MKPSSRSRGRSALGRLLADPRRFTFDAAVRVLGFARRQPDPAEAARFVSLSGAAYPGSEVTLVEDPRQPSPPRVAVGLIGLTGPSGVLPRHYSDAVTAAHRNRSHSLGDFLDVLAHRMVARFAAAGAKYRPQRAADTNLLTPKPRAETQPGLETEAEPGPRAQKGTEDGGPVGGALLALTGYGIPGFAERLPTGNAPLQHYAGFFSARPRSAERLEAMISDWLERPVLVRQFAGAWLAVPPDQRSRLPVGLAPGAFHRLGEDAAIGIRAWDQQARILLQIGPLDRASFERLLPDGPDLRRLVALVRAFVGFEVGFAVNLILDRDSVPPLAPGGEAGMTPRLGWNTWLPMGKGERRRNHAADAVFEAEIVEAQPVARA</sequence>
<dbReference type="InterPro" id="IPR010732">
    <property type="entry name" value="T6SS_TssG-like"/>
</dbReference>
<name>A0A940MU80_9PROT</name>
<proteinExistence type="predicted"/>
<organism evidence="2 3">
    <name type="scientific">Roseomonas indoligenes</name>
    <dbReference type="NCBI Taxonomy" id="2820811"/>
    <lineage>
        <taxon>Bacteria</taxon>
        <taxon>Pseudomonadati</taxon>
        <taxon>Pseudomonadota</taxon>
        <taxon>Alphaproteobacteria</taxon>
        <taxon>Acetobacterales</taxon>
        <taxon>Roseomonadaceae</taxon>
        <taxon>Roseomonas</taxon>
    </lineage>
</organism>
<protein>
    <submittedName>
        <fullName evidence="2">Type VI secretion system baseplate subunit TssG</fullName>
    </submittedName>
</protein>
<accession>A0A940MU80</accession>
<dbReference type="Pfam" id="PF06996">
    <property type="entry name" value="T6SS_TssG"/>
    <property type="match status" value="1"/>
</dbReference>
<dbReference type="Proteomes" id="UP000677537">
    <property type="component" value="Unassembled WGS sequence"/>
</dbReference>
<dbReference type="EMBL" id="JAGIZA010000002">
    <property type="protein sequence ID" value="MBP0491783.1"/>
    <property type="molecule type" value="Genomic_DNA"/>
</dbReference>
<dbReference type="PANTHER" id="PTHR35564:SF4">
    <property type="entry name" value="CYTOPLASMIC PROTEIN"/>
    <property type="match status" value="1"/>
</dbReference>
<gene>
    <name evidence="2" type="primary">tssG</name>
    <name evidence="2" type="ORF">J5Y10_03215</name>
</gene>